<dbReference type="EMBL" id="CCYD01003042">
    <property type="protein sequence ID" value="CEG48931.1"/>
    <property type="molecule type" value="Genomic_DNA"/>
</dbReference>
<accession>A0A0N7L855</accession>
<dbReference type="GeneID" id="59052954"/>
<sequence>MLGLSSFHFYHLYRSSARSATRLCASGMYGTISDILCLFFVEALHPGDSRPEGIARILETKAEHEVARASAKCKTADPKALAIIARISRGDINATLLSCAKTTSFRFCQLTPR</sequence>
<protein>
    <submittedName>
        <fullName evidence="1">Uncharacterized protein</fullName>
    </submittedName>
</protein>
<reference evidence="2" key="1">
    <citation type="submission" date="2014-09" db="EMBL/GenBank/DDBJ databases">
        <authorList>
            <person name="Sharma Rahul"/>
            <person name="Thines Marco"/>
        </authorList>
    </citation>
    <scope>NUCLEOTIDE SEQUENCE [LARGE SCALE GENOMIC DNA]</scope>
</reference>
<dbReference type="AlphaFoldDB" id="A0A0N7L855"/>
<evidence type="ECO:0000313" key="2">
    <source>
        <dbReference type="Proteomes" id="UP000054928"/>
    </source>
</evidence>
<dbReference type="Proteomes" id="UP000054928">
    <property type="component" value="Unassembled WGS sequence"/>
</dbReference>
<organism evidence="1 2">
    <name type="scientific">Plasmopara halstedii</name>
    <name type="common">Downy mildew of sunflower</name>
    <dbReference type="NCBI Taxonomy" id="4781"/>
    <lineage>
        <taxon>Eukaryota</taxon>
        <taxon>Sar</taxon>
        <taxon>Stramenopiles</taxon>
        <taxon>Oomycota</taxon>
        <taxon>Peronosporomycetes</taxon>
        <taxon>Peronosporales</taxon>
        <taxon>Peronosporaceae</taxon>
        <taxon>Plasmopara</taxon>
    </lineage>
</organism>
<dbReference type="RefSeq" id="XP_036263478.1">
    <property type="nucleotide sequence ID" value="XM_036407234.1"/>
</dbReference>
<name>A0A0N7L855_PLAHL</name>
<proteinExistence type="predicted"/>
<evidence type="ECO:0000313" key="1">
    <source>
        <dbReference type="EMBL" id="CEG48931.1"/>
    </source>
</evidence>
<keyword evidence="2" id="KW-1185">Reference proteome</keyword>